<proteinExistence type="predicted"/>
<sequence>MPSLLNALIAASMAILTYADSLAEVEHIVLFMQENRAFDHYFGTMTGVRGFKDPNVQVNSDGRSVFFQKVNPFLSNDTDFLLPWYVAAEGGEFINGTQCMTAGSNGWAENHAALASGQNDLWVEANMPQSWGHFRRSDIPVHFAIAEGWTVGDMYQQGVIASTNPNRVIWQTGSIAVSGGNVNTTQGPVLDNNETPGCSRLTMRLENGTEIDSPQNYSCFPYDWKTLPEYLEDAGISWKEYQAFDNFGDNPLPSFVFWQNLADNNATSELAQRGLAMNGGGNWQGGLDLLKKQASEGSLPAVSFYIGPAELSEHPPYRPIDGGWLQKEVVNAIVNSPKYNKTILIISFDETGGWGDHVIPFTSPENTPGEWIINPFTGQPAPTGPGFRLPFTVVSPWTRGGVVFTEPADHISQTLFLEQWAAARGTPFTNTQINDWRREHMSNLTNMFDFENDVFCENTFAEYIQPPIPYGQQIQADSLFTETGFKIVRGSLTEGRYLVIESSTKNLALSSNDSSLGTSAATNDKFNTPSQRFVIHATDPKLATGKSFRISSATSVANANATATNATTSFLNANLQFGSVNSSAVFNITYGGGGIYNFLETESGGFLSLGDNGTPLLGREAEAFKIFSISF</sequence>
<feature type="signal peptide" evidence="2">
    <location>
        <begin position="1"/>
        <end position="19"/>
    </location>
</feature>
<reference evidence="3" key="1">
    <citation type="submission" date="2022-08" db="EMBL/GenBank/DDBJ databases">
        <authorList>
            <consortium name="DOE Joint Genome Institute"/>
            <person name="Min B."/>
            <person name="Sierra-Patev S."/>
            <person name="Naranjo-Ortiz M."/>
            <person name="Looney B."/>
            <person name="Konkel Z."/>
            <person name="Slot J.C."/>
            <person name="Sakamoto Y."/>
            <person name="Steenwyk J.L."/>
            <person name="Rokas A."/>
            <person name="Carro J."/>
            <person name="Camarero S."/>
            <person name="Ferreira P."/>
            <person name="Molpeceres G."/>
            <person name="Ruiz-duenas F.J."/>
            <person name="Serrano A."/>
            <person name="Henrissat B."/>
            <person name="Drula E."/>
            <person name="Hughes K.W."/>
            <person name="Mata J.L."/>
            <person name="Ishikawa N.K."/>
            <person name="Vargas-Isla R."/>
            <person name="Ushijima S."/>
            <person name="Smith C.A."/>
            <person name="Ahrendt S."/>
            <person name="Andreopoulos W."/>
            <person name="He G."/>
            <person name="LaButti K."/>
            <person name="Lipzen A."/>
            <person name="Ng V."/>
            <person name="Riley R."/>
            <person name="Sandor L."/>
            <person name="Barry K."/>
            <person name="Martinez A.T."/>
            <person name="Xiao Y."/>
            <person name="Gibbons J.G."/>
            <person name="Terashima K."/>
            <person name="Hibbett D.S."/>
            <person name="Grigoriev I.V."/>
        </authorList>
    </citation>
    <scope>NUCLEOTIDE SEQUENCE</scope>
    <source>
        <strain evidence="3">ET3784</strain>
    </source>
</reference>
<keyword evidence="2" id="KW-0732">Signal</keyword>
<reference evidence="3" key="2">
    <citation type="journal article" date="2023" name="Proc. Natl. Acad. Sci. U.S.A.">
        <title>A global phylogenomic analysis of the shiitake genus Lentinula.</title>
        <authorList>
            <person name="Sierra-Patev S."/>
            <person name="Min B."/>
            <person name="Naranjo-Ortiz M."/>
            <person name="Looney B."/>
            <person name="Konkel Z."/>
            <person name="Slot J.C."/>
            <person name="Sakamoto Y."/>
            <person name="Steenwyk J.L."/>
            <person name="Rokas A."/>
            <person name="Carro J."/>
            <person name="Camarero S."/>
            <person name="Ferreira P."/>
            <person name="Molpeceres G."/>
            <person name="Ruiz-Duenas F.J."/>
            <person name="Serrano A."/>
            <person name="Henrissat B."/>
            <person name="Drula E."/>
            <person name="Hughes K.W."/>
            <person name="Mata J.L."/>
            <person name="Ishikawa N.K."/>
            <person name="Vargas-Isla R."/>
            <person name="Ushijima S."/>
            <person name="Smith C.A."/>
            <person name="Donoghue J."/>
            <person name="Ahrendt S."/>
            <person name="Andreopoulos W."/>
            <person name="He G."/>
            <person name="LaButti K."/>
            <person name="Lipzen A."/>
            <person name="Ng V."/>
            <person name="Riley R."/>
            <person name="Sandor L."/>
            <person name="Barry K."/>
            <person name="Martinez A.T."/>
            <person name="Xiao Y."/>
            <person name="Gibbons J.G."/>
            <person name="Terashima K."/>
            <person name="Grigoriev I.V."/>
            <person name="Hibbett D."/>
        </authorList>
    </citation>
    <scope>NUCLEOTIDE SEQUENCE</scope>
    <source>
        <strain evidence="3">ET3784</strain>
    </source>
</reference>
<dbReference type="AlphaFoldDB" id="A0AA38MV56"/>
<protein>
    <submittedName>
        <fullName evidence="3">Phospholipase C</fullName>
    </submittedName>
</protein>
<keyword evidence="1" id="KW-0378">Hydrolase</keyword>
<accession>A0AA38MV56</accession>
<dbReference type="CDD" id="cd16014">
    <property type="entry name" value="PLC"/>
    <property type="match status" value="1"/>
</dbReference>
<dbReference type="PANTHER" id="PTHR31956">
    <property type="entry name" value="NON-SPECIFIC PHOSPHOLIPASE C4-RELATED"/>
    <property type="match status" value="1"/>
</dbReference>
<evidence type="ECO:0000256" key="1">
    <source>
        <dbReference type="ARBA" id="ARBA00022801"/>
    </source>
</evidence>
<dbReference type="Pfam" id="PF04185">
    <property type="entry name" value="Phosphoesterase"/>
    <property type="match status" value="1"/>
</dbReference>
<dbReference type="Proteomes" id="UP001176059">
    <property type="component" value="Unassembled WGS sequence"/>
</dbReference>
<dbReference type="InterPro" id="IPR017850">
    <property type="entry name" value="Alkaline_phosphatase_core_sf"/>
</dbReference>
<organism evidence="3 4">
    <name type="scientific">Lentinula guzmanii</name>
    <dbReference type="NCBI Taxonomy" id="2804957"/>
    <lineage>
        <taxon>Eukaryota</taxon>
        <taxon>Fungi</taxon>
        <taxon>Dikarya</taxon>
        <taxon>Basidiomycota</taxon>
        <taxon>Agaricomycotina</taxon>
        <taxon>Agaricomycetes</taxon>
        <taxon>Agaricomycetidae</taxon>
        <taxon>Agaricales</taxon>
        <taxon>Marasmiineae</taxon>
        <taxon>Omphalotaceae</taxon>
        <taxon>Lentinula</taxon>
    </lineage>
</organism>
<feature type="chain" id="PRO_5041358452" evidence="2">
    <location>
        <begin position="20"/>
        <end position="631"/>
    </location>
</feature>
<evidence type="ECO:0000313" key="4">
    <source>
        <dbReference type="Proteomes" id="UP001176059"/>
    </source>
</evidence>
<keyword evidence="4" id="KW-1185">Reference proteome</keyword>
<gene>
    <name evidence="3" type="ORF">DFJ43DRAFT_844728</name>
</gene>
<dbReference type="Gene3D" id="3.40.720.10">
    <property type="entry name" value="Alkaline Phosphatase, subunit A"/>
    <property type="match status" value="2"/>
</dbReference>
<dbReference type="EMBL" id="JANVFO010000084">
    <property type="protein sequence ID" value="KAJ3715577.1"/>
    <property type="molecule type" value="Genomic_DNA"/>
</dbReference>
<dbReference type="InterPro" id="IPR007312">
    <property type="entry name" value="Phosphoesterase"/>
</dbReference>
<name>A0AA38MV56_9AGAR</name>
<dbReference type="GO" id="GO:0042578">
    <property type="term" value="F:phosphoric ester hydrolase activity"/>
    <property type="evidence" value="ECO:0007669"/>
    <property type="project" value="UniProtKB-ARBA"/>
</dbReference>
<dbReference type="PANTHER" id="PTHR31956:SF1">
    <property type="entry name" value="NON-SPECIFIC PHOSPHOLIPASE C1"/>
    <property type="match status" value="1"/>
</dbReference>
<evidence type="ECO:0000313" key="3">
    <source>
        <dbReference type="EMBL" id="KAJ3715577.1"/>
    </source>
</evidence>
<comment type="caution">
    <text evidence="3">The sequence shown here is derived from an EMBL/GenBank/DDBJ whole genome shotgun (WGS) entry which is preliminary data.</text>
</comment>
<evidence type="ECO:0000256" key="2">
    <source>
        <dbReference type="SAM" id="SignalP"/>
    </source>
</evidence>